<keyword evidence="6" id="KW-1185">Reference proteome</keyword>
<feature type="domain" description="HTH lacI-type" evidence="4">
    <location>
        <begin position="3"/>
        <end position="56"/>
    </location>
</feature>
<dbReference type="GO" id="GO:0000976">
    <property type="term" value="F:transcription cis-regulatory region binding"/>
    <property type="evidence" value="ECO:0007669"/>
    <property type="project" value="TreeGrafter"/>
</dbReference>
<proteinExistence type="predicted"/>
<dbReference type="Gene3D" id="1.10.260.40">
    <property type="entry name" value="lambda repressor-like DNA-binding domains"/>
    <property type="match status" value="1"/>
</dbReference>
<dbReference type="SMART" id="SM00354">
    <property type="entry name" value="HTH_LACI"/>
    <property type="match status" value="1"/>
</dbReference>
<dbReference type="KEGG" id="pbv:AR543_03390"/>
<dbReference type="Gene3D" id="3.40.50.2300">
    <property type="match status" value="2"/>
</dbReference>
<name>A0A172ZCU0_9BACL</name>
<evidence type="ECO:0000313" key="5">
    <source>
        <dbReference type="EMBL" id="ANF95172.1"/>
    </source>
</evidence>
<protein>
    <recommendedName>
        <fullName evidence="4">HTH lacI-type domain-containing protein</fullName>
    </recommendedName>
</protein>
<gene>
    <name evidence="5" type="ORF">AR543_03390</name>
</gene>
<dbReference type="AlphaFoldDB" id="A0A172ZCU0"/>
<evidence type="ECO:0000256" key="2">
    <source>
        <dbReference type="ARBA" id="ARBA00023125"/>
    </source>
</evidence>
<dbReference type="CDD" id="cd01392">
    <property type="entry name" value="HTH_LacI"/>
    <property type="match status" value="1"/>
</dbReference>
<sequence>MGPTIHDVARLANTSKSTVSRYLNGQSVRRHTQEALEKAIKELNYHRNMNARRLVMNKTFNIGVIVDNISNTFYSGIIRGIEQITHDHGYNSVFYSWDSNYPRGKAAERRQESSFLKLLYEGEVDGIILLSFKKRAKEELEQISQTPYPVVLIGDHGEMDNILAIDVDNGAGTAKSVRYLYELGHRRIAYISGPEYATASDYRFRGYREALKQHQLEYDQALVTSSDWSKEGGYETMKKLLQQADFTAVIGSNDETAIGALRAIHEYGLSVPEQMSIIGYDDIPISEWVRPALTTIRQPFEQIGCQAAASLFEQLEKGGGSPIQSDKQGQQANGADTAILSVSGRVHLLEPSLVIRDSCSKVNTDVAKGGES</sequence>
<dbReference type="EMBL" id="CP013023">
    <property type="protein sequence ID" value="ANF95172.1"/>
    <property type="molecule type" value="Genomic_DNA"/>
</dbReference>
<dbReference type="PROSITE" id="PS50932">
    <property type="entry name" value="HTH_LACI_2"/>
    <property type="match status" value="1"/>
</dbReference>
<dbReference type="GO" id="GO:0003700">
    <property type="term" value="F:DNA-binding transcription factor activity"/>
    <property type="evidence" value="ECO:0007669"/>
    <property type="project" value="TreeGrafter"/>
</dbReference>
<dbReference type="InterPro" id="IPR000843">
    <property type="entry name" value="HTH_LacI"/>
</dbReference>
<accession>A0A172ZCU0</accession>
<dbReference type="SUPFAM" id="SSF53822">
    <property type="entry name" value="Periplasmic binding protein-like I"/>
    <property type="match status" value="1"/>
</dbReference>
<dbReference type="CDD" id="cd06267">
    <property type="entry name" value="PBP1_LacI_sugar_binding-like"/>
    <property type="match status" value="1"/>
</dbReference>
<dbReference type="Pfam" id="PF00356">
    <property type="entry name" value="LacI"/>
    <property type="match status" value="1"/>
</dbReference>
<keyword evidence="1" id="KW-0805">Transcription regulation</keyword>
<reference evidence="6" key="1">
    <citation type="submission" date="2015-10" db="EMBL/GenBank/DDBJ databases">
        <title>Genome of Paenibacillus bovis sp. nov.</title>
        <authorList>
            <person name="Wu Z."/>
            <person name="Gao C."/>
            <person name="Liu Z."/>
            <person name="Zheng H."/>
        </authorList>
    </citation>
    <scope>NUCLEOTIDE SEQUENCE [LARGE SCALE GENOMIC DNA]</scope>
    <source>
        <strain evidence="6">BD3526</strain>
    </source>
</reference>
<keyword evidence="3" id="KW-0804">Transcription</keyword>
<dbReference type="RefSeq" id="WP_060531849.1">
    <property type="nucleotide sequence ID" value="NZ_CP013023.1"/>
</dbReference>
<dbReference type="InterPro" id="IPR046335">
    <property type="entry name" value="LacI/GalR-like_sensor"/>
</dbReference>
<dbReference type="Pfam" id="PF13377">
    <property type="entry name" value="Peripla_BP_3"/>
    <property type="match status" value="1"/>
</dbReference>
<dbReference type="InterPro" id="IPR010982">
    <property type="entry name" value="Lambda_DNA-bd_dom_sf"/>
</dbReference>
<keyword evidence="2" id="KW-0238">DNA-binding</keyword>
<dbReference type="STRING" id="1616788.AR543_03390"/>
<organism evidence="5 6">
    <name type="scientific">Paenibacillus bovis</name>
    <dbReference type="NCBI Taxonomy" id="1616788"/>
    <lineage>
        <taxon>Bacteria</taxon>
        <taxon>Bacillati</taxon>
        <taxon>Bacillota</taxon>
        <taxon>Bacilli</taxon>
        <taxon>Bacillales</taxon>
        <taxon>Paenibacillaceae</taxon>
        <taxon>Paenibacillus</taxon>
    </lineage>
</organism>
<evidence type="ECO:0000313" key="6">
    <source>
        <dbReference type="Proteomes" id="UP000078148"/>
    </source>
</evidence>
<reference evidence="5 6" key="2">
    <citation type="journal article" date="2016" name="Int. J. Syst. Evol. Microbiol.">
        <title>Paenibacillus bovis sp. nov., isolated from raw yak (Bos grunniens) milk.</title>
        <authorList>
            <person name="Gao C."/>
            <person name="Han J."/>
            <person name="Liu Z."/>
            <person name="Xu X."/>
            <person name="Hang F."/>
            <person name="Wu Z."/>
        </authorList>
    </citation>
    <scope>NUCLEOTIDE SEQUENCE [LARGE SCALE GENOMIC DNA]</scope>
    <source>
        <strain evidence="5 6">BD3526</strain>
    </source>
</reference>
<dbReference type="PANTHER" id="PTHR30146">
    <property type="entry name" value="LACI-RELATED TRANSCRIPTIONAL REPRESSOR"/>
    <property type="match status" value="1"/>
</dbReference>
<dbReference type="InterPro" id="IPR028082">
    <property type="entry name" value="Peripla_BP_I"/>
</dbReference>
<dbReference type="SUPFAM" id="SSF47413">
    <property type="entry name" value="lambda repressor-like DNA-binding domains"/>
    <property type="match status" value="1"/>
</dbReference>
<evidence type="ECO:0000259" key="4">
    <source>
        <dbReference type="PROSITE" id="PS50932"/>
    </source>
</evidence>
<dbReference type="PANTHER" id="PTHR30146:SF109">
    <property type="entry name" value="HTH-TYPE TRANSCRIPTIONAL REGULATOR GALS"/>
    <property type="match status" value="1"/>
</dbReference>
<evidence type="ECO:0000256" key="3">
    <source>
        <dbReference type="ARBA" id="ARBA00023163"/>
    </source>
</evidence>
<dbReference type="OrthoDB" id="9775106at2"/>
<dbReference type="Proteomes" id="UP000078148">
    <property type="component" value="Chromosome"/>
</dbReference>
<evidence type="ECO:0000256" key="1">
    <source>
        <dbReference type="ARBA" id="ARBA00023015"/>
    </source>
</evidence>